<protein>
    <submittedName>
        <fullName evidence="9">Uncharacterized protein</fullName>
    </submittedName>
</protein>
<evidence type="ECO:0000256" key="1">
    <source>
        <dbReference type="ARBA" id="ARBA00004236"/>
    </source>
</evidence>
<evidence type="ECO:0000256" key="7">
    <source>
        <dbReference type="ARBA" id="ARBA00023180"/>
    </source>
</evidence>
<dbReference type="PANTHER" id="PTHR11923">
    <property type="entry name" value="SCAVENGER RECEPTOR CLASS B TYPE-1 SR-B1"/>
    <property type="match status" value="1"/>
</dbReference>
<keyword evidence="6 8" id="KW-0472">Membrane</keyword>
<accession>A0A7R8UYE1</accession>
<keyword evidence="5 8" id="KW-1133">Transmembrane helix</keyword>
<proteinExistence type="inferred from homology"/>
<evidence type="ECO:0000256" key="6">
    <source>
        <dbReference type="ARBA" id="ARBA00023136"/>
    </source>
</evidence>
<dbReference type="InParanoid" id="A0A7R8UYE1"/>
<dbReference type="Proteomes" id="UP000594454">
    <property type="component" value="Chromosome 4"/>
</dbReference>
<sequence length="470" mass="53206">MSLESSVEVAEAAVQCVAAEECQQIPEEKPEIFGIFCMFFFALVSCVLGVIVIVVWPSIVKKLIQADFVLSDGSISYASCVANPSLSYLKVYVFNWTNSDDVYNKSVKPHFEELGPYVFQEYKNRTNWIWHSNGTVSFIQARSWKFLSGLSKGRTLNDTIISLNPAEAPVPLKRASINKKRARVTTTIRNLLFNEDHLILGQPTGEFTFSRFSGNFTMSTGSTNLSTLGNIYFLNGLDRTEAYAEGCDIVQGSLGELWPPMTKQSIHKFLFSPELCRSILLSYSGHIGEEQTDTTKWTFDEATMASGKIYNESRCYCPDSDYNRCPPNGLVDISKCWRGIPFYVSYPHFFMADAYLVESLSGIHPNRSIHRSLMYIDIQTGLLLQSYIRLQFNLRLRPSQDFELSKGISRDVFIPVFWYSQEMKADDRIARKARESIQRTKWGLYIALGLFAIAAVLVVCIVSRLLSCLN</sequence>
<dbReference type="GO" id="GO:0005044">
    <property type="term" value="F:scavenger receptor activity"/>
    <property type="evidence" value="ECO:0007669"/>
    <property type="project" value="TreeGrafter"/>
</dbReference>
<dbReference type="InterPro" id="IPR002159">
    <property type="entry name" value="CD36_fam"/>
</dbReference>
<dbReference type="PRINTS" id="PR01609">
    <property type="entry name" value="CD36FAMILY"/>
</dbReference>
<evidence type="ECO:0000256" key="4">
    <source>
        <dbReference type="ARBA" id="ARBA00022692"/>
    </source>
</evidence>
<comment type="subcellular location">
    <subcellularLocation>
        <location evidence="1">Cell membrane</location>
    </subcellularLocation>
</comment>
<keyword evidence="7" id="KW-0325">Glycoprotein</keyword>
<dbReference type="OrthoDB" id="514335at2759"/>
<keyword evidence="4 8" id="KW-0812">Transmembrane</keyword>
<evidence type="ECO:0000256" key="3">
    <source>
        <dbReference type="ARBA" id="ARBA00022475"/>
    </source>
</evidence>
<evidence type="ECO:0000256" key="8">
    <source>
        <dbReference type="SAM" id="Phobius"/>
    </source>
</evidence>
<dbReference type="EMBL" id="LR899012">
    <property type="protein sequence ID" value="CAD7089292.1"/>
    <property type="molecule type" value="Genomic_DNA"/>
</dbReference>
<organism evidence="9 10">
    <name type="scientific">Hermetia illucens</name>
    <name type="common">Black soldier fly</name>
    <dbReference type="NCBI Taxonomy" id="343691"/>
    <lineage>
        <taxon>Eukaryota</taxon>
        <taxon>Metazoa</taxon>
        <taxon>Ecdysozoa</taxon>
        <taxon>Arthropoda</taxon>
        <taxon>Hexapoda</taxon>
        <taxon>Insecta</taxon>
        <taxon>Pterygota</taxon>
        <taxon>Neoptera</taxon>
        <taxon>Endopterygota</taxon>
        <taxon>Diptera</taxon>
        <taxon>Brachycera</taxon>
        <taxon>Stratiomyomorpha</taxon>
        <taxon>Stratiomyidae</taxon>
        <taxon>Hermetiinae</taxon>
        <taxon>Hermetia</taxon>
    </lineage>
</organism>
<evidence type="ECO:0000313" key="10">
    <source>
        <dbReference type="Proteomes" id="UP000594454"/>
    </source>
</evidence>
<dbReference type="Pfam" id="PF01130">
    <property type="entry name" value="CD36"/>
    <property type="match status" value="1"/>
</dbReference>
<comment type="similarity">
    <text evidence="2">Belongs to the CD36 family.</text>
</comment>
<dbReference type="GO" id="GO:0005886">
    <property type="term" value="C:plasma membrane"/>
    <property type="evidence" value="ECO:0007669"/>
    <property type="project" value="UniProtKB-SubCell"/>
</dbReference>
<evidence type="ECO:0000256" key="2">
    <source>
        <dbReference type="ARBA" id="ARBA00010532"/>
    </source>
</evidence>
<dbReference type="GO" id="GO:0005737">
    <property type="term" value="C:cytoplasm"/>
    <property type="evidence" value="ECO:0007669"/>
    <property type="project" value="TreeGrafter"/>
</dbReference>
<dbReference type="PANTHER" id="PTHR11923:SF114">
    <property type="entry name" value="FI02050P-RELATED"/>
    <property type="match status" value="1"/>
</dbReference>
<feature type="transmembrane region" description="Helical" evidence="8">
    <location>
        <begin position="442"/>
        <end position="466"/>
    </location>
</feature>
<evidence type="ECO:0000256" key="5">
    <source>
        <dbReference type="ARBA" id="ARBA00022989"/>
    </source>
</evidence>
<name>A0A7R8UYE1_HERIL</name>
<keyword evidence="10" id="KW-1185">Reference proteome</keyword>
<keyword evidence="3" id="KW-1003">Cell membrane</keyword>
<evidence type="ECO:0000313" key="9">
    <source>
        <dbReference type="EMBL" id="CAD7089292.1"/>
    </source>
</evidence>
<feature type="transmembrane region" description="Helical" evidence="8">
    <location>
        <begin position="32"/>
        <end position="56"/>
    </location>
</feature>
<gene>
    <name evidence="9" type="ORF">HERILL_LOCUS11853</name>
</gene>
<dbReference type="AlphaFoldDB" id="A0A7R8UYE1"/>
<reference evidence="9 10" key="1">
    <citation type="submission" date="2020-11" db="EMBL/GenBank/DDBJ databases">
        <authorList>
            <person name="Wallbank WR R."/>
            <person name="Pardo Diaz C."/>
            <person name="Kozak K."/>
            <person name="Martin S."/>
            <person name="Jiggins C."/>
            <person name="Moest M."/>
            <person name="Warren A I."/>
            <person name="Generalovic N T."/>
            <person name="Byers J.R.P. K."/>
            <person name="Montejo-Kovacevich G."/>
            <person name="Yen C E."/>
        </authorList>
    </citation>
    <scope>NUCLEOTIDE SEQUENCE [LARGE SCALE GENOMIC DNA]</scope>
</reference>